<evidence type="ECO:0000259" key="1">
    <source>
        <dbReference type="PROSITE" id="PS51502"/>
    </source>
</evidence>
<dbReference type="Gene3D" id="3.30.70.100">
    <property type="match status" value="1"/>
</dbReference>
<feature type="domain" description="Stress-response A/B barrel" evidence="1">
    <location>
        <begin position="34"/>
        <end position="129"/>
    </location>
</feature>
<protein>
    <submittedName>
        <fullName evidence="2">Dabb family protein</fullName>
    </submittedName>
</protein>
<name>A0A7C9BEJ7_9BACT</name>
<organism evidence="2 3">
    <name type="scientific">Salmonirosea aquatica</name>
    <dbReference type="NCBI Taxonomy" id="2654236"/>
    <lineage>
        <taxon>Bacteria</taxon>
        <taxon>Pseudomonadati</taxon>
        <taxon>Bacteroidota</taxon>
        <taxon>Cytophagia</taxon>
        <taxon>Cytophagales</taxon>
        <taxon>Spirosomataceae</taxon>
        <taxon>Salmonirosea</taxon>
    </lineage>
</organism>
<sequence>MALTNRRTFLQKAGLAAVGTSPLLPEPARKKDLLVHHVFFYLKDPQNAQHESQLLEGLGKLAQISTIQLSHIGRPARTSGDAIEKGYSLSWLCFFKNLIEEEIYQTDPIHLKFLEDYAHLWEKRVVYNALGKKG</sequence>
<dbReference type="SMART" id="SM00886">
    <property type="entry name" value="Dabb"/>
    <property type="match status" value="1"/>
</dbReference>
<dbReference type="PROSITE" id="PS51318">
    <property type="entry name" value="TAT"/>
    <property type="match status" value="1"/>
</dbReference>
<dbReference type="AlphaFoldDB" id="A0A7C9BEJ7"/>
<dbReference type="InterPro" id="IPR013097">
    <property type="entry name" value="Dabb"/>
</dbReference>
<evidence type="ECO:0000313" key="2">
    <source>
        <dbReference type="EMBL" id="MPR35658.1"/>
    </source>
</evidence>
<keyword evidence="3" id="KW-1185">Reference proteome</keyword>
<proteinExistence type="predicted"/>
<dbReference type="InterPro" id="IPR006311">
    <property type="entry name" value="TAT_signal"/>
</dbReference>
<dbReference type="EMBL" id="WHLY01000002">
    <property type="protein sequence ID" value="MPR35658.1"/>
    <property type="molecule type" value="Genomic_DNA"/>
</dbReference>
<reference evidence="2 3" key="1">
    <citation type="submission" date="2019-10" db="EMBL/GenBank/DDBJ databases">
        <title>Draft Genome Sequence of Cytophagaceae sp. SJW1-29.</title>
        <authorList>
            <person name="Choi A."/>
        </authorList>
    </citation>
    <scope>NUCLEOTIDE SEQUENCE [LARGE SCALE GENOMIC DNA]</scope>
    <source>
        <strain evidence="2 3">SJW1-29</strain>
    </source>
</reference>
<dbReference type="Pfam" id="PF07876">
    <property type="entry name" value="Dabb"/>
    <property type="match status" value="1"/>
</dbReference>
<dbReference type="InterPro" id="IPR011008">
    <property type="entry name" value="Dimeric_a/b-barrel"/>
</dbReference>
<gene>
    <name evidence="2" type="ORF">GBK04_20460</name>
</gene>
<comment type="caution">
    <text evidence="2">The sequence shown here is derived from an EMBL/GenBank/DDBJ whole genome shotgun (WGS) entry which is preliminary data.</text>
</comment>
<accession>A0A7C9BEJ7</accession>
<dbReference type="SUPFAM" id="SSF54909">
    <property type="entry name" value="Dimeric alpha+beta barrel"/>
    <property type="match status" value="1"/>
</dbReference>
<evidence type="ECO:0000313" key="3">
    <source>
        <dbReference type="Proteomes" id="UP000479293"/>
    </source>
</evidence>
<dbReference type="RefSeq" id="WP_152762907.1">
    <property type="nucleotide sequence ID" value="NZ_WHLY01000002.1"/>
</dbReference>
<dbReference type="PROSITE" id="PS51502">
    <property type="entry name" value="S_R_A_B_BARREL"/>
    <property type="match status" value="1"/>
</dbReference>
<dbReference type="Proteomes" id="UP000479293">
    <property type="component" value="Unassembled WGS sequence"/>
</dbReference>